<dbReference type="AlphaFoldDB" id="A0A8T2S974"/>
<evidence type="ECO:0000256" key="13">
    <source>
        <dbReference type="SAM" id="MobiDB-lite"/>
    </source>
</evidence>
<dbReference type="InterPro" id="IPR048993">
    <property type="entry name" value="SSRP1-like_PH1"/>
</dbReference>
<dbReference type="GO" id="GO:0042393">
    <property type="term" value="F:histone binding"/>
    <property type="evidence" value="ECO:0007669"/>
    <property type="project" value="TreeGrafter"/>
</dbReference>
<dbReference type="Pfam" id="PF21103">
    <property type="entry name" value="PH1_SSRP1-like"/>
    <property type="match status" value="1"/>
</dbReference>
<comment type="caution">
    <text evidence="15">The sequence shown here is derived from an EMBL/GenBank/DDBJ whole genome shotgun (WGS) entry which is preliminary data.</text>
</comment>
<dbReference type="InterPro" id="IPR050454">
    <property type="entry name" value="RTT106/SSRP1_HistChap/FACT"/>
</dbReference>
<dbReference type="PRINTS" id="PR00887">
    <property type="entry name" value="SSRCOGNITION"/>
</dbReference>
<gene>
    <name evidence="15" type="ORF">KP509_21G019400</name>
</gene>
<sequence>MLLIGNKIESFCLIWAAHFQLQRGVQNDLKSYSFPGSLLNIERYASHCFSRDCFKRSCKANFVSKTEVSRAREAHCDLPCYAWCSIAWVSQFWLTMGAEEIHQFGNIVLGGRGGGSNSGQLKIYPGGFIWRKTGGGKVVEVTKADVSSLSWTRIPRGYQLGVRLKAGSNVKFNGFKEQDVPSLSTFMSTNLGFIPEDKPLSISGRNWGQADLIGNMLSFDVGGKQAFELSLADVSQTQLQGKNDVLLEFHVDDTAGANEKDCLMEMSFHVPATNMTYVGDDNNPPAQVFCDKILSMADVGSSAAEAVAVFKEVTILTPRGRYSVELHLSFIRLQGLANDFKIQYSSVVRLFVLPKSNQPHTFVVITLDPPIRKGQTFYPHIILQFPTDDTIEIDLTISEDLLASKYKDRLQASYQGLEVEVFAQILRGLSGAKVTRPGKFRSSQDGYAVRASLKAEDGVLYPLEKAFFFLPKPATLILHDEIDYLEFERHGAAGTSSISSHYFDLLIRLKSEQEHQFRNIQRNEYHNLFNFINSKNLKILNLGEVQGPSGVAAVLEGSDDEIPDFHLERIKYAREGGGAALDSDEEDEDFVADGDDGGSPTDDSEEEGSDASEGGEEKPIKEKRKETTAPKPAAVRKKKREEGDEDGKKKRRKKDPNAPKRAISSYMYFAQSEREVLKKTNPGLSFQEVGKVIGERWKKLSDAEKERYEESARQDKARYNKEMTEYKGGGHTAGPDSESEASG</sequence>
<dbReference type="InterPro" id="IPR011993">
    <property type="entry name" value="PH-like_dom_sf"/>
</dbReference>
<evidence type="ECO:0000256" key="3">
    <source>
        <dbReference type="ARBA" id="ARBA00022454"/>
    </source>
</evidence>
<organism evidence="15 16">
    <name type="scientific">Ceratopteris richardii</name>
    <name type="common">Triangle waterfern</name>
    <dbReference type="NCBI Taxonomy" id="49495"/>
    <lineage>
        <taxon>Eukaryota</taxon>
        <taxon>Viridiplantae</taxon>
        <taxon>Streptophyta</taxon>
        <taxon>Embryophyta</taxon>
        <taxon>Tracheophyta</taxon>
        <taxon>Polypodiopsida</taxon>
        <taxon>Polypodiidae</taxon>
        <taxon>Polypodiales</taxon>
        <taxon>Pteridineae</taxon>
        <taxon>Pteridaceae</taxon>
        <taxon>Parkerioideae</taxon>
        <taxon>Ceratopteris</taxon>
    </lineage>
</organism>
<feature type="domain" description="HMG box" evidence="14">
    <location>
        <begin position="659"/>
        <end position="727"/>
    </location>
</feature>
<dbReference type="Gene3D" id="2.30.29.150">
    <property type="match status" value="1"/>
</dbReference>
<dbReference type="GO" id="GO:0031491">
    <property type="term" value="F:nucleosome binding"/>
    <property type="evidence" value="ECO:0007669"/>
    <property type="project" value="TreeGrafter"/>
</dbReference>
<dbReference type="EMBL" id="CM035426">
    <property type="protein sequence ID" value="KAH7314771.1"/>
    <property type="molecule type" value="Genomic_DNA"/>
</dbReference>
<dbReference type="InterPro" id="IPR009071">
    <property type="entry name" value="HMG_box_dom"/>
</dbReference>
<keyword evidence="4 12" id="KW-0235">DNA replication</keyword>
<feature type="compositionally biased region" description="Acidic residues" evidence="13">
    <location>
        <begin position="582"/>
        <end position="614"/>
    </location>
</feature>
<dbReference type="PANTHER" id="PTHR45849">
    <property type="entry name" value="FACT COMPLEX SUBUNIT SSRP1"/>
    <property type="match status" value="1"/>
</dbReference>
<evidence type="ECO:0000256" key="7">
    <source>
        <dbReference type="ARBA" id="ARBA00023125"/>
    </source>
</evidence>
<dbReference type="GO" id="GO:0035101">
    <property type="term" value="C:FACT complex"/>
    <property type="evidence" value="ECO:0007669"/>
    <property type="project" value="TreeGrafter"/>
</dbReference>
<keyword evidence="7 11" id="KW-0238">DNA-binding</keyword>
<dbReference type="SUPFAM" id="SSF47095">
    <property type="entry name" value="HMG-box"/>
    <property type="match status" value="1"/>
</dbReference>
<evidence type="ECO:0000256" key="12">
    <source>
        <dbReference type="RuleBase" id="RU364013"/>
    </source>
</evidence>
<evidence type="ECO:0000313" key="15">
    <source>
        <dbReference type="EMBL" id="KAH7314771.1"/>
    </source>
</evidence>
<dbReference type="FunFam" id="1.10.30.10:FF:000016">
    <property type="entry name" value="FACT complex subunit SSRP1"/>
    <property type="match status" value="1"/>
</dbReference>
<dbReference type="InterPro" id="IPR038167">
    <property type="entry name" value="SSRP1_sf"/>
</dbReference>
<evidence type="ECO:0000259" key="14">
    <source>
        <dbReference type="PROSITE" id="PS50118"/>
    </source>
</evidence>
<keyword evidence="8 12" id="KW-0804">Transcription</keyword>
<comment type="subunit">
    <text evidence="2">Component of the FACT complex, a stable heterodimer of SPT16 and SSRP1.</text>
</comment>
<dbReference type="FunFam" id="2.30.29.150:FF:000001">
    <property type="entry name" value="Fact complex subunit ssrp1"/>
    <property type="match status" value="1"/>
</dbReference>
<reference evidence="15" key="1">
    <citation type="submission" date="2021-08" db="EMBL/GenBank/DDBJ databases">
        <title>WGS assembly of Ceratopteris richardii.</title>
        <authorList>
            <person name="Marchant D.B."/>
            <person name="Chen G."/>
            <person name="Jenkins J."/>
            <person name="Shu S."/>
            <person name="Leebens-Mack J."/>
            <person name="Grimwood J."/>
            <person name="Schmutz J."/>
            <person name="Soltis P."/>
            <person name="Soltis D."/>
            <person name="Chen Z.-H."/>
        </authorList>
    </citation>
    <scope>NUCLEOTIDE SEQUENCE</scope>
    <source>
        <strain evidence="15">Whitten #5841</strain>
        <tissue evidence="15">Leaf</tissue>
    </source>
</reference>
<dbReference type="PROSITE" id="PS50118">
    <property type="entry name" value="HMG_BOX_2"/>
    <property type="match status" value="1"/>
</dbReference>
<feature type="compositionally biased region" description="Basic and acidic residues" evidence="13">
    <location>
        <begin position="615"/>
        <end position="628"/>
    </location>
</feature>
<keyword evidence="9 12" id="KW-0234">DNA repair</keyword>
<dbReference type="Gene3D" id="2.30.29.30">
    <property type="entry name" value="Pleckstrin-homology domain (PH domain)/Phosphotyrosine-binding domain (PTB)"/>
    <property type="match status" value="2"/>
</dbReference>
<comment type="subcellular location">
    <subcellularLocation>
        <location evidence="12">Nucleus</location>
    </subcellularLocation>
    <subcellularLocation>
        <location evidence="12">Chromosome</location>
    </subcellularLocation>
</comment>
<evidence type="ECO:0000256" key="2">
    <source>
        <dbReference type="ARBA" id="ARBA00011111"/>
    </source>
</evidence>
<dbReference type="InterPro" id="IPR036910">
    <property type="entry name" value="HMG_box_dom_sf"/>
</dbReference>
<dbReference type="Proteomes" id="UP000825935">
    <property type="component" value="Chromosome 21"/>
</dbReference>
<comment type="similarity">
    <text evidence="1 12">Belongs to the SSRP1 family.</text>
</comment>
<dbReference type="InterPro" id="IPR000969">
    <property type="entry name" value="SSRP1/POB3"/>
</dbReference>
<keyword evidence="5 12" id="KW-0227">DNA damage</keyword>
<feature type="compositionally biased region" description="Basic and acidic residues" evidence="13">
    <location>
        <begin position="702"/>
        <end position="725"/>
    </location>
</feature>
<dbReference type="OrthoDB" id="498543at2759"/>
<evidence type="ECO:0000313" key="16">
    <source>
        <dbReference type="Proteomes" id="UP000825935"/>
    </source>
</evidence>
<dbReference type="GO" id="GO:0003677">
    <property type="term" value="F:DNA binding"/>
    <property type="evidence" value="ECO:0007669"/>
    <property type="project" value="UniProtKB-UniRule"/>
</dbReference>
<proteinExistence type="inferred from homology"/>
<keyword evidence="3 12" id="KW-0158">Chromosome</keyword>
<protein>
    <recommendedName>
        <fullName evidence="12">FACT complex subunit SSRP1</fullName>
    </recommendedName>
</protein>
<keyword evidence="6 12" id="KW-0805">Transcription regulation</keyword>
<dbReference type="FunFam" id="2.30.29.30:FF:000214">
    <property type="entry name" value="FACT complex subunit SSRP1"/>
    <property type="match status" value="1"/>
</dbReference>
<evidence type="ECO:0000256" key="8">
    <source>
        <dbReference type="ARBA" id="ARBA00023163"/>
    </source>
</evidence>
<evidence type="ECO:0000256" key="4">
    <source>
        <dbReference type="ARBA" id="ARBA00022705"/>
    </source>
</evidence>
<dbReference type="InterPro" id="IPR013719">
    <property type="entry name" value="RTT106/SPT16-like_middle_dom"/>
</dbReference>
<dbReference type="FunFam" id="2.30.29.220:FF:000002">
    <property type="entry name" value="FACT complex subunit SSRP1"/>
    <property type="match status" value="1"/>
</dbReference>
<dbReference type="GO" id="GO:0006281">
    <property type="term" value="P:DNA repair"/>
    <property type="evidence" value="ECO:0007669"/>
    <property type="project" value="UniProtKB-KW"/>
</dbReference>
<evidence type="ECO:0000256" key="9">
    <source>
        <dbReference type="ARBA" id="ARBA00023204"/>
    </source>
</evidence>
<dbReference type="SMART" id="SM00398">
    <property type="entry name" value="HMG"/>
    <property type="match status" value="1"/>
</dbReference>
<evidence type="ECO:0000256" key="5">
    <source>
        <dbReference type="ARBA" id="ARBA00022763"/>
    </source>
</evidence>
<dbReference type="InterPro" id="IPR024954">
    <property type="entry name" value="SSRP1_DD"/>
</dbReference>
<keyword evidence="10 11" id="KW-0539">Nucleus</keyword>
<feature type="region of interest" description="Disordered" evidence="13">
    <location>
        <begin position="702"/>
        <end position="743"/>
    </location>
</feature>
<dbReference type="OMA" id="KNEHGIT"/>
<dbReference type="Pfam" id="PF00505">
    <property type="entry name" value="HMG_box"/>
    <property type="match status" value="1"/>
</dbReference>
<dbReference type="Pfam" id="PF08512">
    <property type="entry name" value="Rttp106-like_middle"/>
    <property type="match status" value="1"/>
</dbReference>
<accession>A0A8T2S974</accession>
<evidence type="ECO:0000256" key="11">
    <source>
        <dbReference type="PROSITE-ProRule" id="PRU00267"/>
    </source>
</evidence>
<dbReference type="CDD" id="cd13230">
    <property type="entry name" value="PH1_SSRP1-like"/>
    <property type="match status" value="1"/>
</dbReference>
<dbReference type="SMART" id="SM01287">
    <property type="entry name" value="Rtt106"/>
    <property type="match status" value="1"/>
</dbReference>
<dbReference type="InterPro" id="IPR035417">
    <property type="entry name" value="SSRP1/POB3_N"/>
</dbReference>
<dbReference type="Pfam" id="PF03531">
    <property type="entry name" value="SSrecog"/>
    <property type="match status" value="1"/>
</dbReference>
<evidence type="ECO:0000256" key="10">
    <source>
        <dbReference type="ARBA" id="ARBA00023242"/>
    </source>
</evidence>
<evidence type="ECO:0000256" key="1">
    <source>
        <dbReference type="ARBA" id="ARBA00010060"/>
    </source>
</evidence>
<dbReference type="SUPFAM" id="SSF50729">
    <property type="entry name" value="PH domain-like"/>
    <property type="match status" value="1"/>
</dbReference>
<dbReference type="GO" id="GO:0048731">
    <property type="term" value="P:system development"/>
    <property type="evidence" value="ECO:0007669"/>
    <property type="project" value="UniProtKB-ARBA"/>
</dbReference>
<name>A0A8T2S974_CERRI</name>
<dbReference type="Gene3D" id="2.30.29.220">
    <property type="entry name" value="Structure-specific recognition protein (SSRP1)"/>
    <property type="match status" value="1"/>
</dbReference>
<feature type="region of interest" description="Disordered" evidence="13">
    <location>
        <begin position="577"/>
        <end position="664"/>
    </location>
</feature>
<dbReference type="Gene3D" id="1.10.30.10">
    <property type="entry name" value="High mobility group box domain"/>
    <property type="match status" value="1"/>
</dbReference>
<evidence type="ECO:0000256" key="6">
    <source>
        <dbReference type="ARBA" id="ARBA00023015"/>
    </source>
</evidence>
<keyword evidence="16" id="KW-1185">Reference proteome</keyword>
<dbReference type="CDD" id="cd13231">
    <property type="entry name" value="PH2_SSRP1-like"/>
    <property type="match status" value="1"/>
</dbReference>
<feature type="DNA-binding region" description="HMG box" evidence="11">
    <location>
        <begin position="659"/>
        <end position="727"/>
    </location>
</feature>
<dbReference type="Pfam" id="PF17292">
    <property type="entry name" value="POB3_N"/>
    <property type="match status" value="1"/>
</dbReference>
<dbReference type="PANTHER" id="PTHR45849:SF1">
    <property type="entry name" value="FACT COMPLEX SUBUNIT SSRP1"/>
    <property type="match status" value="1"/>
</dbReference>
<dbReference type="GO" id="GO:0006260">
    <property type="term" value="P:DNA replication"/>
    <property type="evidence" value="ECO:0007669"/>
    <property type="project" value="UniProtKB-KW"/>
</dbReference>
<comment type="function">
    <text evidence="12">Component of the FACT complex, a general chromatin factor that acts to reorganize nucleosomes. The FACT complex is involved in multiple processes that require DNA as a template such as mRNA elongation, DNA replication and DNA repair. During transcription elongation the FACT complex acts as a histone chaperone that both destabilizes and restores nucleosomal structure. It facilitates the passage of RNA polymerase II and transcription by promoting the dissociation of one histone H2A-H2B dimer from the nucleosome, then subsequently promotes the reestablishment of the nucleosome following the passage of RNA polymerase II.</text>
</comment>